<dbReference type="SUPFAM" id="SSF47413">
    <property type="entry name" value="lambda repressor-like DNA-binding domains"/>
    <property type="match status" value="1"/>
</dbReference>
<comment type="caution">
    <text evidence="2">The sequence shown here is derived from an EMBL/GenBank/DDBJ whole genome shotgun (WGS) entry which is preliminary data.</text>
</comment>
<accession>A0A163L2S6</accession>
<dbReference type="InterPro" id="IPR001387">
    <property type="entry name" value="Cro/C1-type_HTH"/>
</dbReference>
<dbReference type="GeneID" id="97556774"/>
<dbReference type="InterPro" id="IPR010982">
    <property type="entry name" value="Lambda_DNA-bd_dom_sf"/>
</dbReference>
<evidence type="ECO:0000313" key="3">
    <source>
        <dbReference type="Proteomes" id="UP000076796"/>
    </source>
</evidence>
<evidence type="ECO:0000313" key="2">
    <source>
        <dbReference type="EMBL" id="KZS47762.1"/>
    </source>
</evidence>
<dbReference type="CDD" id="cd00093">
    <property type="entry name" value="HTH_XRE"/>
    <property type="match status" value="1"/>
</dbReference>
<organism evidence="2 3">
    <name type="scientific">Paenibacillus glucanolyticus</name>
    <dbReference type="NCBI Taxonomy" id="59843"/>
    <lineage>
        <taxon>Bacteria</taxon>
        <taxon>Bacillati</taxon>
        <taxon>Bacillota</taxon>
        <taxon>Bacilli</taxon>
        <taxon>Bacillales</taxon>
        <taxon>Paenibacillaceae</taxon>
        <taxon>Paenibacillus</taxon>
    </lineage>
</organism>
<name>A0A163L2S6_9BACL</name>
<keyword evidence="3" id="KW-1185">Reference proteome</keyword>
<protein>
    <submittedName>
        <fullName evidence="2">Transcriptional regulator</fullName>
    </submittedName>
</protein>
<feature type="domain" description="HTH cro/C1-type" evidence="1">
    <location>
        <begin position="9"/>
        <end position="54"/>
    </location>
</feature>
<reference evidence="2" key="1">
    <citation type="journal article" date="2016" name="Genome Announc.">
        <title>Draft genomes of two strains of Paenibacillus glucanolyticus with capability to degrade lignocellulose.</title>
        <authorList>
            <person name="Mathews S.L."/>
            <person name="Pawlak J."/>
            <person name="Grunden A.M."/>
        </authorList>
    </citation>
    <scope>NUCLEOTIDE SEQUENCE [LARGE SCALE GENOMIC DNA]</scope>
    <source>
        <strain evidence="2">SLM1</strain>
    </source>
</reference>
<dbReference type="Gene3D" id="1.10.260.40">
    <property type="entry name" value="lambda repressor-like DNA-binding domains"/>
    <property type="match status" value="1"/>
</dbReference>
<dbReference type="Pfam" id="PF01381">
    <property type="entry name" value="HTH_3"/>
    <property type="match status" value="1"/>
</dbReference>
<dbReference type="Proteomes" id="UP000076796">
    <property type="component" value="Unassembled WGS sequence"/>
</dbReference>
<dbReference type="OrthoDB" id="1809600at2"/>
<dbReference type="PROSITE" id="PS50943">
    <property type="entry name" value="HTH_CROC1"/>
    <property type="match status" value="1"/>
</dbReference>
<evidence type="ECO:0000259" key="1">
    <source>
        <dbReference type="PROSITE" id="PS50943"/>
    </source>
</evidence>
<dbReference type="GO" id="GO:0003677">
    <property type="term" value="F:DNA binding"/>
    <property type="evidence" value="ECO:0007669"/>
    <property type="project" value="InterPro"/>
</dbReference>
<sequence length="65" mass="7362">MKKVNLEKIKTLRKLKGLSLEEMSQLLGYESPNGYYYLEVGRGRFPAETLARVAMTNGYMALASM</sequence>
<gene>
    <name evidence="2" type="ORF">AWU65_18455</name>
</gene>
<proteinExistence type="predicted"/>
<dbReference type="AlphaFoldDB" id="A0A163L2S6"/>
<dbReference type="EMBL" id="LWMH01000001">
    <property type="protein sequence ID" value="KZS47762.1"/>
    <property type="molecule type" value="Genomic_DNA"/>
</dbReference>
<dbReference type="RefSeq" id="WP_063478991.1">
    <property type="nucleotide sequence ID" value="NZ_CP147845.1"/>
</dbReference>